<sequence>MIRHFTPAVTPGSATTALLSPGALRLPVARDRFAPSGLVTTLRDTGGQPLPERQ</sequence>
<evidence type="ECO:0000313" key="2">
    <source>
        <dbReference type="Proteomes" id="UP000680865"/>
    </source>
</evidence>
<dbReference type="AlphaFoldDB" id="A0A919SE78"/>
<accession>A0A919SE78</accession>
<name>A0A919SE78_9ACTN</name>
<gene>
    <name evidence="1" type="ORF">Aco04nite_18140</name>
</gene>
<keyword evidence="2" id="KW-1185">Reference proteome</keyword>
<evidence type="ECO:0000313" key="1">
    <source>
        <dbReference type="EMBL" id="GIM70037.1"/>
    </source>
</evidence>
<dbReference type="EMBL" id="BOQP01000008">
    <property type="protein sequence ID" value="GIM70037.1"/>
    <property type="molecule type" value="Genomic_DNA"/>
</dbReference>
<organism evidence="1 2">
    <name type="scientific">Winogradskya consettensis</name>
    <dbReference type="NCBI Taxonomy" id="113560"/>
    <lineage>
        <taxon>Bacteria</taxon>
        <taxon>Bacillati</taxon>
        <taxon>Actinomycetota</taxon>
        <taxon>Actinomycetes</taxon>
        <taxon>Micromonosporales</taxon>
        <taxon>Micromonosporaceae</taxon>
        <taxon>Winogradskya</taxon>
    </lineage>
</organism>
<protein>
    <submittedName>
        <fullName evidence="1">Uncharacterized protein</fullName>
    </submittedName>
</protein>
<dbReference type="RefSeq" id="WP_212996742.1">
    <property type="nucleotide sequence ID" value="NZ_BAAATW010000003.1"/>
</dbReference>
<comment type="caution">
    <text evidence="1">The sequence shown here is derived from an EMBL/GenBank/DDBJ whole genome shotgun (WGS) entry which is preliminary data.</text>
</comment>
<reference evidence="1" key="1">
    <citation type="submission" date="2021-03" db="EMBL/GenBank/DDBJ databases">
        <title>Whole genome shotgun sequence of Actinoplanes consettensis NBRC 14913.</title>
        <authorList>
            <person name="Komaki H."/>
            <person name="Tamura T."/>
        </authorList>
    </citation>
    <scope>NUCLEOTIDE SEQUENCE</scope>
    <source>
        <strain evidence="1">NBRC 14913</strain>
    </source>
</reference>
<proteinExistence type="predicted"/>
<dbReference type="Proteomes" id="UP000680865">
    <property type="component" value="Unassembled WGS sequence"/>
</dbReference>